<dbReference type="SMART" id="SM00456">
    <property type="entry name" value="WW"/>
    <property type="match status" value="3"/>
</dbReference>
<dbReference type="AlphaFoldDB" id="A0A158R7Y3"/>
<dbReference type="Proteomes" id="UP000282613">
    <property type="component" value="Unassembled WGS sequence"/>
</dbReference>
<dbReference type="OrthoDB" id="63972at2759"/>
<dbReference type="Pfam" id="PF23517">
    <property type="entry name" value="WW_TCERG1"/>
    <property type="match status" value="1"/>
</dbReference>
<feature type="domain" description="FF" evidence="4">
    <location>
        <begin position="1050"/>
        <end position="1107"/>
    </location>
</feature>
<feature type="region of interest" description="Disordered" evidence="2">
    <location>
        <begin position="556"/>
        <end position="619"/>
    </location>
</feature>
<dbReference type="FunFam" id="2.20.70.10:FF:000049">
    <property type="entry name" value="Transcription elongation regulator 1-like"/>
    <property type="match status" value="1"/>
</dbReference>
<feature type="region of interest" description="Disordered" evidence="2">
    <location>
        <begin position="940"/>
        <end position="990"/>
    </location>
</feature>
<dbReference type="InterPro" id="IPR057565">
    <property type="entry name" value="WW_TCRG1_3rd"/>
</dbReference>
<feature type="compositionally biased region" description="Polar residues" evidence="2">
    <location>
        <begin position="22"/>
        <end position="39"/>
    </location>
</feature>
<feature type="region of interest" description="Disordered" evidence="2">
    <location>
        <begin position="437"/>
        <end position="456"/>
    </location>
</feature>
<feature type="region of interest" description="Disordered" evidence="2">
    <location>
        <begin position="654"/>
        <end position="688"/>
    </location>
</feature>
<dbReference type="GO" id="GO:0070063">
    <property type="term" value="F:RNA polymerase binding"/>
    <property type="evidence" value="ECO:0007669"/>
    <property type="project" value="InterPro"/>
</dbReference>
<dbReference type="Gene3D" id="1.10.10.440">
    <property type="entry name" value="FF domain"/>
    <property type="match status" value="6"/>
</dbReference>
<feature type="compositionally biased region" description="Low complexity" evidence="2">
    <location>
        <begin position="444"/>
        <end position="456"/>
    </location>
</feature>
<feature type="compositionally biased region" description="Polar residues" evidence="2">
    <location>
        <begin position="508"/>
        <end position="531"/>
    </location>
</feature>
<feature type="compositionally biased region" description="Low complexity" evidence="2">
    <location>
        <begin position="271"/>
        <end position="296"/>
    </location>
</feature>
<dbReference type="WBParaSite" id="TASK_0000457501-mRNA-1">
    <property type="protein sequence ID" value="TASK_0000457501-mRNA-1"/>
    <property type="gene ID" value="TASK_0000457501"/>
</dbReference>
<dbReference type="SUPFAM" id="SSF81698">
    <property type="entry name" value="FF domain"/>
    <property type="match status" value="5"/>
</dbReference>
<sequence>MSEEGVVVGEVVERINEEDEPQSPQSKQSVPIFSPSQSVHRPGMPQSFRLGMRPPVMPPMGCRGPVMRGPRPMGMRVGPLGMRPPGMPGYRGPPRPFDGPPRPPFDISHRGPPRYPPQRFPIRMSEGDPSGESMDGYFDQECFPEDFQQMPPGMRPRVPPPPRGFGPPPGPFLGGPPCSRPIMNGGPNGPEMGPPGYGPPRAGFMVPPRSVPPPGAVYPPGSPNGQSVPSYDGQSGALPPASAPSHQYGIPSQSSASTGGDMPQPAQEVDVSSPSGAPQPGGPLLPSGPSDSDVSSTVHSGQMPPSSMPPYQIPPYGTSQSVYQPSMPSGPPGSFMPMAFPPSAVSPMMHVGPMGMYNMPPPSQRGVPPSNFPGVPPLPGQASIQSLGTSAPSSNPKEEIWIENASADGKVYYYNMHSRETRWDRPDNVTIIRQGDVEKPGSVPSSQASGIGQSSSIPIQANPLPVKPPEVAAWNEYQSGDGKSYFHNSQTGQTTWEKPQVLIDWENGSKSMGDSQSKTSVAPAPSTNSQDKAPFEVASMLALCLGLRATSLEYHGPDSGSNSLPMDSKPPQSQQSSVTEKTESSTKHPAVEHQPESEKEKEPEQKDTSRPISSTAVTGTPWCVVWTGDGRVFFFNPSKRISVWETPEELKGRTDVERLLEKPPSEEKGPVDVGDGRSGTPTPQDPPIKKARLEEAVTRRQAEAQDLASKAEMMVVDEGAKQHAGEMATVDTAKEAFERATKDQASVPLEIRLQQFRQMLIDKQVSAFSTWDKELHKIVFDQRYLLLTCEERKQAFEAYVRERAEEERREKKNKMREKKDKFNELLAGANLTLKSSFSDFASKYGRDERFKGIEKSRERESLFQAFLSDLRRREKEKSSLKDKVKADFFALLKEHKSISRRSHWSGVKRKIDSDPRYRAVESSSRREDWFREYIQKMDDGKDGVSREDSEKRKEREKRERQEASLRERKKEVEEARTNSMRERDRERESHLRREAEVNFNALLTDTIKSEILSWKEAKKLLRKDSRWDAIAEVLSRSERETLFDSYTASLSKKARDAFLKMISSNESITYWTSWKDVKEIFKDDPRFEKLLSSEKKWKSEYRDWASERESKAKNNFSEMLKEKTSLMSSAKRQSPENDTILDDVLSTLKADIRYRALEPNQSKAMLEEFLQRLSE</sequence>
<feature type="compositionally biased region" description="Polar residues" evidence="2">
    <location>
        <begin position="486"/>
        <end position="497"/>
    </location>
</feature>
<feature type="compositionally biased region" description="Pro residues" evidence="2">
    <location>
        <begin position="209"/>
        <end position="222"/>
    </location>
</feature>
<keyword evidence="6" id="KW-1185">Reference proteome</keyword>
<feature type="domain" description="FF" evidence="4">
    <location>
        <begin position="749"/>
        <end position="802"/>
    </location>
</feature>
<reference evidence="7" key="1">
    <citation type="submission" date="2016-04" db="UniProtKB">
        <authorList>
            <consortium name="WormBaseParasite"/>
        </authorList>
    </citation>
    <scope>IDENTIFICATION</scope>
</reference>
<evidence type="ECO:0000256" key="1">
    <source>
        <dbReference type="ARBA" id="ARBA00022737"/>
    </source>
</evidence>
<feature type="compositionally biased region" description="Basic and acidic residues" evidence="2">
    <location>
        <begin position="654"/>
        <end position="670"/>
    </location>
</feature>
<dbReference type="Pfam" id="PF00397">
    <property type="entry name" value="WW"/>
    <property type="match status" value="2"/>
</dbReference>
<feature type="region of interest" description="Disordered" evidence="2">
    <location>
        <begin position="1"/>
        <end position="328"/>
    </location>
</feature>
<feature type="region of interest" description="Disordered" evidence="2">
    <location>
        <begin position="485"/>
        <end position="531"/>
    </location>
</feature>
<dbReference type="FunFam" id="1.10.10.440:FF:000001">
    <property type="entry name" value="Transcription elongation regulator 1 like"/>
    <property type="match status" value="1"/>
</dbReference>
<dbReference type="InterPro" id="IPR036517">
    <property type="entry name" value="FF_domain_sf"/>
</dbReference>
<dbReference type="STRING" id="60517.A0A158R7Y3"/>
<feature type="compositionally biased region" description="Low complexity" evidence="2">
    <location>
        <begin position="51"/>
        <end position="84"/>
    </location>
</feature>
<name>A0A158R7Y3_TAEAS</name>
<dbReference type="InterPro" id="IPR045148">
    <property type="entry name" value="TCRG1-like"/>
</dbReference>
<gene>
    <name evidence="5" type="ORF">TASK_LOCUS4576</name>
</gene>
<keyword evidence="1" id="KW-0677">Repeat</keyword>
<accession>A0A158R7Y3</accession>
<dbReference type="PROSITE" id="PS01159">
    <property type="entry name" value="WW_DOMAIN_1"/>
    <property type="match status" value="2"/>
</dbReference>
<protein>
    <submittedName>
        <fullName evidence="7">Transcription elongation regulator 1</fullName>
    </submittedName>
</protein>
<dbReference type="Pfam" id="PF01846">
    <property type="entry name" value="FF"/>
    <property type="match status" value="5"/>
</dbReference>
<feature type="domain" description="WW" evidence="3">
    <location>
        <begin position="395"/>
        <end position="428"/>
    </location>
</feature>
<dbReference type="InterPro" id="IPR036020">
    <property type="entry name" value="WW_dom_sf"/>
</dbReference>
<dbReference type="PROSITE" id="PS51676">
    <property type="entry name" value="FF"/>
    <property type="match status" value="4"/>
</dbReference>
<dbReference type="SMART" id="SM00441">
    <property type="entry name" value="FF"/>
    <property type="match status" value="6"/>
</dbReference>
<dbReference type="PANTHER" id="PTHR15377">
    <property type="entry name" value="TRANSCRIPTION ELONGATION REGULATOR 1"/>
    <property type="match status" value="1"/>
</dbReference>
<feature type="domain" description="WW" evidence="3">
    <location>
        <begin position="620"/>
        <end position="649"/>
    </location>
</feature>
<evidence type="ECO:0000259" key="3">
    <source>
        <dbReference type="PROSITE" id="PS50020"/>
    </source>
</evidence>
<dbReference type="InterPro" id="IPR002713">
    <property type="entry name" value="FF_domain"/>
</dbReference>
<feature type="compositionally biased region" description="Low complexity" evidence="2">
    <location>
        <begin position="1"/>
        <end position="10"/>
    </location>
</feature>
<proteinExistence type="predicted"/>
<feature type="domain" description="FF" evidence="4">
    <location>
        <begin position="814"/>
        <end position="869"/>
    </location>
</feature>
<feature type="compositionally biased region" description="Basic and acidic residues" evidence="2">
    <location>
        <begin position="580"/>
        <end position="609"/>
    </location>
</feature>
<dbReference type="SUPFAM" id="SSF51045">
    <property type="entry name" value="WW domain"/>
    <property type="match status" value="3"/>
</dbReference>
<dbReference type="CDD" id="cd00201">
    <property type="entry name" value="WW"/>
    <property type="match status" value="3"/>
</dbReference>
<feature type="compositionally biased region" description="Polar residues" evidence="2">
    <location>
        <begin position="224"/>
        <end position="233"/>
    </location>
</feature>
<evidence type="ECO:0000256" key="2">
    <source>
        <dbReference type="SAM" id="MobiDB-lite"/>
    </source>
</evidence>
<dbReference type="InterPro" id="IPR001202">
    <property type="entry name" value="WW_dom"/>
</dbReference>
<organism evidence="7">
    <name type="scientific">Taenia asiatica</name>
    <name type="common">Asian tapeworm</name>
    <dbReference type="NCBI Taxonomy" id="60517"/>
    <lineage>
        <taxon>Eukaryota</taxon>
        <taxon>Metazoa</taxon>
        <taxon>Spiralia</taxon>
        <taxon>Lophotrochozoa</taxon>
        <taxon>Platyhelminthes</taxon>
        <taxon>Cestoda</taxon>
        <taxon>Eucestoda</taxon>
        <taxon>Cyclophyllidea</taxon>
        <taxon>Taeniidae</taxon>
        <taxon>Taenia</taxon>
    </lineage>
</organism>
<dbReference type="GO" id="GO:0005634">
    <property type="term" value="C:nucleus"/>
    <property type="evidence" value="ECO:0007669"/>
    <property type="project" value="TreeGrafter"/>
</dbReference>
<feature type="domain" description="WW" evidence="3">
    <location>
        <begin position="468"/>
        <end position="501"/>
    </location>
</feature>
<dbReference type="GO" id="GO:0003712">
    <property type="term" value="F:transcription coregulator activity"/>
    <property type="evidence" value="ECO:0007669"/>
    <property type="project" value="TreeGrafter"/>
</dbReference>
<feature type="compositionally biased region" description="Pro residues" evidence="2">
    <location>
        <begin position="153"/>
        <end position="171"/>
    </location>
</feature>
<dbReference type="PANTHER" id="PTHR15377:SF3">
    <property type="entry name" value="WW DOMAIN-CONTAINING PROTEIN"/>
    <property type="match status" value="1"/>
</dbReference>
<feature type="domain" description="FF" evidence="4">
    <location>
        <begin position="881"/>
        <end position="936"/>
    </location>
</feature>
<evidence type="ECO:0000313" key="7">
    <source>
        <dbReference type="WBParaSite" id="TASK_0000457501-mRNA-1"/>
    </source>
</evidence>
<dbReference type="Gene3D" id="2.20.70.10">
    <property type="match status" value="3"/>
</dbReference>
<evidence type="ECO:0000313" key="6">
    <source>
        <dbReference type="Proteomes" id="UP000282613"/>
    </source>
</evidence>
<dbReference type="EMBL" id="UYRS01018358">
    <property type="protein sequence ID" value="VDK33666.1"/>
    <property type="molecule type" value="Genomic_DNA"/>
</dbReference>
<dbReference type="PROSITE" id="PS50020">
    <property type="entry name" value="WW_DOMAIN_2"/>
    <property type="match status" value="3"/>
</dbReference>
<evidence type="ECO:0000259" key="4">
    <source>
        <dbReference type="PROSITE" id="PS51676"/>
    </source>
</evidence>
<evidence type="ECO:0000313" key="5">
    <source>
        <dbReference type="EMBL" id="VDK33666.1"/>
    </source>
</evidence>
<reference evidence="5 6" key="2">
    <citation type="submission" date="2018-11" db="EMBL/GenBank/DDBJ databases">
        <authorList>
            <consortium name="Pathogen Informatics"/>
        </authorList>
    </citation>
    <scope>NUCLEOTIDE SEQUENCE [LARGE SCALE GENOMIC DNA]</scope>
</reference>
<feature type="compositionally biased region" description="Pro residues" evidence="2">
    <location>
        <begin position="85"/>
        <end position="104"/>
    </location>
</feature>